<sequence>MAAHSNRNLPPLWPWALALYDRPGATRALLTLQDDAGLDVCELLWGLWLLAHGRTPIAEIDALLAPVRHWQQCHTQPLRRLRRDLKARAIEQPWLEPMRTHIKKAELESERETLRQLEALGLSASSRSPGHAAIDTGLEPLTGQLAPRHQRLISSLRLESERMAPPS</sequence>
<proteinExistence type="predicted"/>
<keyword evidence="2" id="KW-1185">Reference proteome</keyword>
<gene>
    <name evidence="1" type="ORF">SAMN05421848_1407</name>
</gene>
<dbReference type="InterPro" id="IPR012659">
    <property type="entry name" value="CHP02444"/>
</dbReference>
<dbReference type="RefSeq" id="WP_175489629.1">
    <property type="nucleotide sequence ID" value="NZ_FOLY01000003.1"/>
</dbReference>
<dbReference type="STRING" id="402385.SAMN05421848_1407"/>
<dbReference type="NCBIfam" id="TIGR02444">
    <property type="entry name" value="TIGR02444 family protein"/>
    <property type="match status" value="1"/>
</dbReference>
<dbReference type="AlphaFoldDB" id="A0A1I1JA03"/>
<name>A0A1I1JA03_9GAMM</name>
<protein>
    <submittedName>
        <fullName evidence="1">TIGR02444 family protein</fullName>
    </submittedName>
</protein>
<dbReference type="Proteomes" id="UP000199046">
    <property type="component" value="Unassembled WGS sequence"/>
</dbReference>
<evidence type="ECO:0000313" key="2">
    <source>
        <dbReference type="Proteomes" id="UP000199046"/>
    </source>
</evidence>
<reference evidence="2" key="1">
    <citation type="submission" date="2016-10" db="EMBL/GenBank/DDBJ databases">
        <authorList>
            <person name="Varghese N."/>
            <person name="Submissions S."/>
        </authorList>
    </citation>
    <scope>NUCLEOTIDE SEQUENCE [LARGE SCALE GENOMIC DNA]</scope>
    <source>
        <strain evidence="2">DSM 23439</strain>
    </source>
</reference>
<dbReference type="Pfam" id="PF09523">
    <property type="entry name" value="DUF2390"/>
    <property type="match status" value="1"/>
</dbReference>
<evidence type="ECO:0000313" key="1">
    <source>
        <dbReference type="EMBL" id="SFC44961.1"/>
    </source>
</evidence>
<accession>A0A1I1JA03</accession>
<dbReference type="EMBL" id="FOLY01000003">
    <property type="protein sequence ID" value="SFC44961.1"/>
    <property type="molecule type" value="Genomic_DNA"/>
</dbReference>
<organism evidence="1 2">
    <name type="scientific">Kushneria avicenniae</name>
    <dbReference type="NCBI Taxonomy" id="402385"/>
    <lineage>
        <taxon>Bacteria</taxon>
        <taxon>Pseudomonadati</taxon>
        <taxon>Pseudomonadota</taxon>
        <taxon>Gammaproteobacteria</taxon>
        <taxon>Oceanospirillales</taxon>
        <taxon>Halomonadaceae</taxon>
        <taxon>Kushneria</taxon>
    </lineage>
</organism>